<feature type="region of interest" description="Disordered" evidence="1">
    <location>
        <begin position="162"/>
        <end position="213"/>
    </location>
</feature>
<sequence length="511" mass="56045">MATPSHRTYAQAAASKSSQPLLERPRNAAAPRSSINSPSSTRPIASATTGNVKDKAPRVSQLSSTSVAATKTSQEKENLTTRTTRERRPSEKIVASRAEREEAARQQEILDMNRAERAKRAQRKKDKANGADRLAQSDDEARPDIAFTSQVVVTKANAQKAALVQRQTKSHSRSGQHDHQEMSPPMDESGAGPVSPVNSHGKRARSPEDDAVDEITFVKAQKVTEGGGRPKASDYDEVAKQVILTATGVYRCLISTMNAFPTPSEEASMIRAAWDRANVETAQEVPIALSPVIAKVISARGSQIRSEVKAHAVTYVEALYGFESGRGKSIIKTNRQVAEQLKQNHSGYLYKASSFFIHFDLEKKSGLYQHPIIQKIVNKSWFNNPRDEGIVYVDLFDPLSVEAIALVLTAIECGIDSWATGVKIEVPFYTSEYKPIYTRHATTLKAFGVATSKHDLLGKLQRTLFNFGRIHAGVPSTMSQNGPMLSDSAFAAALREYEDDTETEEDGKDVD</sequence>
<dbReference type="Pfam" id="PF20149">
    <property type="entry name" value="DUF6532"/>
    <property type="match status" value="1"/>
</dbReference>
<proteinExistence type="predicted"/>
<dbReference type="STRING" id="686832.A0A0C3C2H5"/>
<reference evidence="3 4" key="1">
    <citation type="submission" date="2014-04" db="EMBL/GenBank/DDBJ databases">
        <authorList>
            <consortium name="DOE Joint Genome Institute"/>
            <person name="Kuo A."/>
            <person name="Gay G."/>
            <person name="Dore J."/>
            <person name="Kohler A."/>
            <person name="Nagy L.G."/>
            <person name="Floudas D."/>
            <person name="Copeland A."/>
            <person name="Barry K.W."/>
            <person name="Cichocki N."/>
            <person name="Veneault-Fourrey C."/>
            <person name="LaButti K."/>
            <person name="Lindquist E.A."/>
            <person name="Lipzen A."/>
            <person name="Lundell T."/>
            <person name="Morin E."/>
            <person name="Murat C."/>
            <person name="Sun H."/>
            <person name="Tunlid A."/>
            <person name="Henrissat B."/>
            <person name="Grigoriev I.V."/>
            <person name="Hibbett D.S."/>
            <person name="Martin F."/>
            <person name="Nordberg H.P."/>
            <person name="Cantor M.N."/>
            <person name="Hua S.X."/>
        </authorList>
    </citation>
    <scope>NUCLEOTIDE SEQUENCE [LARGE SCALE GENOMIC DNA]</scope>
    <source>
        <strain evidence="4">h7</strain>
    </source>
</reference>
<name>A0A0C3C2H5_HEBCY</name>
<gene>
    <name evidence="3" type="ORF">M413DRAFT_12710</name>
</gene>
<dbReference type="InterPro" id="IPR045341">
    <property type="entry name" value="DUF6532"/>
</dbReference>
<dbReference type="Proteomes" id="UP000053424">
    <property type="component" value="Unassembled WGS sequence"/>
</dbReference>
<dbReference type="EMBL" id="KN831790">
    <property type="protein sequence ID" value="KIM38489.1"/>
    <property type="molecule type" value="Genomic_DNA"/>
</dbReference>
<dbReference type="AlphaFoldDB" id="A0A0C3C2H5"/>
<accession>A0A0C3C2H5</accession>
<dbReference type="OrthoDB" id="3257342at2759"/>
<evidence type="ECO:0000313" key="4">
    <source>
        <dbReference type="Proteomes" id="UP000053424"/>
    </source>
</evidence>
<dbReference type="HOGENOM" id="CLU_533227_0_0_1"/>
<feature type="compositionally biased region" description="Basic and acidic residues" evidence="1">
    <location>
        <begin position="127"/>
        <end position="141"/>
    </location>
</feature>
<evidence type="ECO:0000313" key="3">
    <source>
        <dbReference type="EMBL" id="KIM38489.1"/>
    </source>
</evidence>
<protein>
    <recommendedName>
        <fullName evidence="2">DUF6532 domain-containing protein</fullName>
    </recommendedName>
</protein>
<keyword evidence="4" id="KW-1185">Reference proteome</keyword>
<organism evidence="3 4">
    <name type="scientific">Hebeloma cylindrosporum</name>
    <dbReference type="NCBI Taxonomy" id="76867"/>
    <lineage>
        <taxon>Eukaryota</taxon>
        <taxon>Fungi</taxon>
        <taxon>Dikarya</taxon>
        <taxon>Basidiomycota</taxon>
        <taxon>Agaricomycotina</taxon>
        <taxon>Agaricomycetes</taxon>
        <taxon>Agaricomycetidae</taxon>
        <taxon>Agaricales</taxon>
        <taxon>Agaricineae</taxon>
        <taxon>Hymenogastraceae</taxon>
        <taxon>Hebeloma</taxon>
    </lineage>
</organism>
<feature type="compositionally biased region" description="Polar residues" evidence="1">
    <location>
        <begin position="60"/>
        <end position="72"/>
    </location>
</feature>
<reference evidence="4" key="2">
    <citation type="submission" date="2015-01" db="EMBL/GenBank/DDBJ databases">
        <title>Evolutionary Origins and Diversification of the Mycorrhizal Mutualists.</title>
        <authorList>
            <consortium name="DOE Joint Genome Institute"/>
            <consortium name="Mycorrhizal Genomics Consortium"/>
            <person name="Kohler A."/>
            <person name="Kuo A."/>
            <person name="Nagy L.G."/>
            <person name="Floudas D."/>
            <person name="Copeland A."/>
            <person name="Barry K.W."/>
            <person name="Cichocki N."/>
            <person name="Veneault-Fourrey C."/>
            <person name="LaButti K."/>
            <person name="Lindquist E.A."/>
            <person name="Lipzen A."/>
            <person name="Lundell T."/>
            <person name="Morin E."/>
            <person name="Murat C."/>
            <person name="Riley R."/>
            <person name="Ohm R."/>
            <person name="Sun H."/>
            <person name="Tunlid A."/>
            <person name="Henrissat B."/>
            <person name="Grigoriev I.V."/>
            <person name="Hibbett D.S."/>
            <person name="Martin F."/>
        </authorList>
    </citation>
    <scope>NUCLEOTIDE SEQUENCE [LARGE SCALE GENOMIC DNA]</scope>
    <source>
        <strain evidence="4">h7</strain>
    </source>
</reference>
<feature type="compositionally biased region" description="Polar residues" evidence="1">
    <location>
        <begin position="33"/>
        <end position="51"/>
    </location>
</feature>
<feature type="compositionally biased region" description="Basic and acidic residues" evidence="1">
    <location>
        <begin position="73"/>
        <end position="91"/>
    </location>
</feature>
<feature type="domain" description="DUF6532" evidence="2">
    <location>
        <begin position="246"/>
        <end position="447"/>
    </location>
</feature>
<evidence type="ECO:0000259" key="2">
    <source>
        <dbReference type="Pfam" id="PF20149"/>
    </source>
</evidence>
<feature type="region of interest" description="Disordered" evidence="1">
    <location>
        <begin position="1"/>
        <end position="141"/>
    </location>
</feature>
<evidence type="ECO:0000256" key="1">
    <source>
        <dbReference type="SAM" id="MobiDB-lite"/>
    </source>
</evidence>
<feature type="compositionally biased region" description="Polar residues" evidence="1">
    <location>
        <begin position="1"/>
        <end position="20"/>
    </location>
</feature>